<evidence type="ECO:0000259" key="5">
    <source>
        <dbReference type="SMART" id="SM00470"/>
    </source>
</evidence>
<reference evidence="6 7" key="1">
    <citation type="submission" date="2019-10" db="EMBL/GenBank/DDBJ databases">
        <title>Sequencing and Assembly of Multiple Reported Metal-Biooxidizing Members of the Extremely Thermoacidophilic Archaeal Family Sulfolobaceae.</title>
        <authorList>
            <person name="Counts J.A."/>
            <person name="Kelly R.M."/>
        </authorList>
    </citation>
    <scope>NUCLEOTIDE SEQUENCE [LARGE SCALE GENOMIC DNA]</scope>
    <source>
        <strain evidence="6 7">DSM 6482</strain>
    </source>
</reference>
<dbReference type="EMBL" id="WGGD01000005">
    <property type="protein sequence ID" value="MUN28754.1"/>
    <property type="molecule type" value="Genomic_DNA"/>
</dbReference>
<protein>
    <submittedName>
        <fullName evidence="6">Chromosome partitioning protein ParB</fullName>
    </submittedName>
</protein>
<evidence type="ECO:0000256" key="2">
    <source>
        <dbReference type="ARBA" id="ARBA00022741"/>
    </source>
</evidence>
<feature type="domain" description="ParB-like N-terminal" evidence="5">
    <location>
        <begin position="22"/>
        <end position="106"/>
    </location>
</feature>
<dbReference type="Proteomes" id="UP000470772">
    <property type="component" value="Unassembled WGS sequence"/>
</dbReference>
<keyword evidence="2" id="KW-0547">Nucleotide-binding</keyword>
<dbReference type="GO" id="GO:0005524">
    <property type="term" value="F:ATP binding"/>
    <property type="evidence" value="ECO:0007669"/>
    <property type="project" value="UniProtKB-KW"/>
</dbReference>
<dbReference type="InterPro" id="IPR003115">
    <property type="entry name" value="ParB_N"/>
</dbReference>
<dbReference type="AlphaFoldDB" id="A0A6A9QJB4"/>
<dbReference type="Gene3D" id="3.30.1760.10">
    <property type="entry name" value="Conserved hypothetical protein from pyrococcus furiosus pfu- 392566-001, domain 2"/>
    <property type="match status" value="1"/>
</dbReference>
<evidence type="ECO:0000256" key="3">
    <source>
        <dbReference type="ARBA" id="ARBA00022777"/>
    </source>
</evidence>
<keyword evidence="3" id="KW-0418">Kinase</keyword>
<keyword evidence="7" id="KW-1185">Reference proteome</keyword>
<dbReference type="InterPro" id="IPR023098">
    <property type="entry name" value="SerK/SbnI_C"/>
</dbReference>
<dbReference type="CDD" id="cd16400">
    <property type="entry name" value="ParB_Srx_like_nuclease"/>
    <property type="match status" value="1"/>
</dbReference>
<dbReference type="GO" id="GO:0016301">
    <property type="term" value="F:kinase activity"/>
    <property type="evidence" value="ECO:0007669"/>
    <property type="project" value="UniProtKB-KW"/>
</dbReference>
<dbReference type="SUPFAM" id="SSF110849">
    <property type="entry name" value="ParB/Sulfiredoxin"/>
    <property type="match status" value="1"/>
</dbReference>
<organism evidence="6 7">
    <name type="scientific">Sulfuracidifex metallicus DSM 6482 = JCM 9184</name>
    <dbReference type="NCBI Taxonomy" id="523847"/>
    <lineage>
        <taxon>Archaea</taxon>
        <taxon>Thermoproteota</taxon>
        <taxon>Thermoprotei</taxon>
        <taxon>Sulfolobales</taxon>
        <taxon>Sulfolobaceae</taxon>
        <taxon>Sulfuracidifex</taxon>
    </lineage>
</organism>
<comment type="caution">
    <text evidence="6">The sequence shown here is derived from an EMBL/GenBank/DDBJ whole genome shotgun (WGS) entry which is preliminary data.</text>
</comment>
<dbReference type="Gene3D" id="3.90.1530.10">
    <property type="entry name" value="Conserved hypothetical protein from pyrococcus furiosus pfu- 392566-001, ParB domain"/>
    <property type="match status" value="1"/>
</dbReference>
<accession>A0A6A9QJB4</accession>
<sequence>MNLYVLCVLLIIAVNFTREGVTRIEADKLLRHEDINYQNFERSLQEILKSKKVSPIIVDSKTLLVIDGHHRLAALRSLGYRRIPVMLVDYDSPTVKVYGWRRYFSPELLAKTIIKNFQSEGKFCAEYEKIRICEDNLYSLYWKLDSLENYLSSIGFCVQKNQEHGLKPPILTKEYVLEIAKKGLLFPPKSTRHTYDFIIPKYLISVECL</sequence>
<keyword evidence="4" id="KW-0067">ATP-binding</keyword>
<dbReference type="SMART" id="SM00470">
    <property type="entry name" value="ParB"/>
    <property type="match status" value="1"/>
</dbReference>
<dbReference type="InterPro" id="IPR036086">
    <property type="entry name" value="ParB/Sulfiredoxin_sf"/>
</dbReference>
<evidence type="ECO:0000313" key="7">
    <source>
        <dbReference type="Proteomes" id="UP000470772"/>
    </source>
</evidence>
<evidence type="ECO:0000256" key="4">
    <source>
        <dbReference type="ARBA" id="ARBA00022840"/>
    </source>
</evidence>
<proteinExistence type="predicted"/>
<gene>
    <name evidence="6" type="ORF">GC250_04710</name>
</gene>
<name>A0A6A9QJB4_SULME</name>
<keyword evidence="1" id="KW-0808">Transferase</keyword>
<evidence type="ECO:0000256" key="1">
    <source>
        <dbReference type="ARBA" id="ARBA00022679"/>
    </source>
</evidence>
<evidence type="ECO:0000313" key="6">
    <source>
        <dbReference type="EMBL" id="MUN28754.1"/>
    </source>
</evidence>